<proteinExistence type="predicted"/>
<accession>A0A291RMW6</accession>
<name>A0A291RMW6_9NOCA</name>
<dbReference type="AlphaFoldDB" id="A0A291RMW6"/>
<sequence>MSRSTDDLLDVHGRHFVGETEALNRNVKPLSRNRIHGRAMIVRRFLGHTCHCRVTPAQRAKALRFSFLRRSVAAMP</sequence>
<dbReference type="KEGG" id="ntp:CRH09_21840"/>
<organism evidence="1 2">
    <name type="scientific">Nocardia terpenica</name>
    <dbReference type="NCBI Taxonomy" id="455432"/>
    <lineage>
        <taxon>Bacteria</taxon>
        <taxon>Bacillati</taxon>
        <taxon>Actinomycetota</taxon>
        <taxon>Actinomycetes</taxon>
        <taxon>Mycobacteriales</taxon>
        <taxon>Nocardiaceae</taxon>
        <taxon>Nocardia</taxon>
    </lineage>
</organism>
<reference evidence="1 2" key="1">
    <citation type="submission" date="2017-10" db="EMBL/GenBank/DDBJ databases">
        <title>Comparative genomics between pathogenic Norcardia.</title>
        <authorList>
            <person name="Zeng L."/>
        </authorList>
    </citation>
    <scope>NUCLEOTIDE SEQUENCE [LARGE SCALE GENOMIC DNA]</scope>
    <source>
        <strain evidence="1 2">NC_YFY_NT001</strain>
    </source>
</reference>
<evidence type="ECO:0000313" key="1">
    <source>
        <dbReference type="EMBL" id="ATL68432.1"/>
    </source>
</evidence>
<dbReference type="EMBL" id="CP023778">
    <property type="protein sequence ID" value="ATL68432.1"/>
    <property type="molecule type" value="Genomic_DNA"/>
</dbReference>
<evidence type="ECO:0000313" key="2">
    <source>
        <dbReference type="Proteomes" id="UP000221961"/>
    </source>
</evidence>
<gene>
    <name evidence="1" type="ORF">CRH09_21840</name>
</gene>
<dbReference type="Proteomes" id="UP000221961">
    <property type="component" value="Chromosome"/>
</dbReference>
<protein>
    <submittedName>
        <fullName evidence="1">Uncharacterized protein</fullName>
    </submittedName>
</protein>